<dbReference type="AlphaFoldDB" id="A0AAD7IIB5"/>
<protein>
    <recommendedName>
        <fullName evidence="3">F-box domain-containing protein</fullName>
    </recommendedName>
</protein>
<dbReference type="Proteomes" id="UP001215598">
    <property type="component" value="Unassembled WGS sequence"/>
</dbReference>
<evidence type="ECO:0000313" key="1">
    <source>
        <dbReference type="EMBL" id="KAJ7742295.1"/>
    </source>
</evidence>
<accession>A0AAD7IIB5</accession>
<evidence type="ECO:0000313" key="2">
    <source>
        <dbReference type="Proteomes" id="UP001215598"/>
    </source>
</evidence>
<gene>
    <name evidence="1" type="ORF">B0H16DRAFT_1861279</name>
</gene>
<dbReference type="InterPro" id="IPR032675">
    <property type="entry name" value="LRR_dom_sf"/>
</dbReference>
<dbReference type="EMBL" id="JARKIB010000095">
    <property type="protein sequence ID" value="KAJ7742295.1"/>
    <property type="molecule type" value="Genomic_DNA"/>
</dbReference>
<proteinExistence type="predicted"/>
<evidence type="ECO:0008006" key="3">
    <source>
        <dbReference type="Google" id="ProtNLM"/>
    </source>
</evidence>
<name>A0AAD7IIB5_9AGAR</name>
<dbReference type="SUPFAM" id="SSF52047">
    <property type="entry name" value="RNI-like"/>
    <property type="match status" value="1"/>
</dbReference>
<organism evidence="1 2">
    <name type="scientific">Mycena metata</name>
    <dbReference type="NCBI Taxonomy" id="1033252"/>
    <lineage>
        <taxon>Eukaryota</taxon>
        <taxon>Fungi</taxon>
        <taxon>Dikarya</taxon>
        <taxon>Basidiomycota</taxon>
        <taxon>Agaricomycotina</taxon>
        <taxon>Agaricomycetes</taxon>
        <taxon>Agaricomycetidae</taxon>
        <taxon>Agaricales</taxon>
        <taxon>Marasmiineae</taxon>
        <taxon>Mycenaceae</taxon>
        <taxon>Mycena</taxon>
    </lineage>
</organism>
<comment type="caution">
    <text evidence="1">The sequence shown here is derived from an EMBL/GenBank/DDBJ whole genome shotgun (WGS) entry which is preliminary data.</text>
</comment>
<dbReference type="Gene3D" id="3.80.10.10">
    <property type="entry name" value="Ribonuclease Inhibitor"/>
    <property type="match status" value="1"/>
</dbReference>
<sequence>MHRALQIPEMVDLICSQVSPDEVSASTRALARLARTAKIFLDPALNSLWSSLCSFLPFLGCMPADLWGLPVQTGDIYRLNLVRPIVPADWDRPLFYLNRVKRLEATLEPEFPCEEVFAALCMSLPTEHFFPNLRRLDWIYMSLSVFPYLRTLLSPRLTRLGLHLTTTMPVQHIEKLDITDLDEHAFMHLGSLPTFKSLVLENFIDIPSFRYDHSDGFPALTTLELWPNTLKDGTSCIMSLTPIRLKTLAITVECESTFPEVAALFRAIADNIPHAGLTYLEIEINDSRDDDGILPSALPDGAIEHDLLRRTLCHFGHLTYAELQIPGALEITDVLVLELARAWPDVEQLHLNNHRFSTRCSVTLNALRALAEHCPKLTTLGLQLDARVIPRAQNSVVQTNLRSLYIGFSPILDPPGVGGFLFGTFPALTEIEVPSYPTFGENHAATAYCKSWRLLKAQMTAITAF</sequence>
<keyword evidence="2" id="KW-1185">Reference proteome</keyword>
<reference evidence="1" key="1">
    <citation type="submission" date="2023-03" db="EMBL/GenBank/DDBJ databases">
        <title>Massive genome expansion in bonnet fungi (Mycena s.s.) driven by repeated elements and novel gene families across ecological guilds.</title>
        <authorList>
            <consortium name="Lawrence Berkeley National Laboratory"/>
            <person name="Harder C.B."/>
            <person name="Miyauchi S."/>
            <person name="Viragh M."/>
            <person name="Kuo A."/>
            <person name="Thoen E."/>
            <person name="Andreopoulos B."/>
            <person name="Lu D."/>
            <person name="Skrede I."/>
            <person name="Drula E."/>
            <person name="Henrissat B."/>
            <person name="Morin E."/>
            <person name="Kohler A."/>
            <person name="Barry K."/>
            <person name="LaButti K."/>
            <person name="Morin E."/>
            <person name="Salamov A."/>
            <person name="Lipzen A."/>
            <person name="Mereny Z."/>
            <person name="Hegedus B."/>
            <person name="Baldrian P."/>
            <person name="Stursova M."/>
            <person name="Weitz H."/>
            <person name="Taylor A."/>
            <person name="Grigoriev I.V."/>
            <person name="Nagy L.G."/>
            <person name="Martin F."/>
            <person name="Kauserud H."/>
        </authorList>
    </citation>
    <scope>NUCLEOTIDE SEQUENCE</scope>
    <source>
        <strain evidence="1">CBHHK182m</strain>
    </source>
</reference>